<dbReference type="RefSeq" id="WP_049856591.1">
    <property type="nucleotide sequence ID" value="NZ_JNGI01000032.1"/>
</dbReference>
<gene>
    <name evidence="1" type="ORF">GM31_15890</name>
</gene>
<name>A0A0L0H0B0_9ENTR</name>
<dbReference type="AlphaFoldDB" id="A0A0L0H0B0"/>
<keyword evidence="2" id="KW-1185">Reference proteome</keyword>
<dbReference type="OrthoDB" id="6504257at2"/>
<evidence type="ECO:0000313" key="2">
    <source>
        <dbReference type="Proteomes" id="UP000037393"/>
    </source>
</evidence>
<evidence type="ECO:0000313" key="1">
    <source>
        <dbReference type="EMBL" id="KNC94148.1"/>
    </source>
</evidence>
<sequence>MNTTICIASGPSLTAEDCLLATNSGLPVIAVNSSWAAVPGCQYVYAADFSWWEKYHSDVPSGAQRWTSSVSAAHRFGINYFPHPDNKSFNSGLRAIQLAIWLGARRILLLGYDCCIEAGSHWHGDHPAELKSPDNSSVARWHAEYSRLVMTSGNTEILNCSRRSALACFPLSTIEAALHA</sequence>
<protein>
    <submittedName>
        <fullName evidence="1">PmgO</fullName>
    </submittedName>
</protein>
<comment type="caution">
    <text evidence="1">The sequence shown here is derived from an EMBL/GenBank/DDBJ whole genome shotgun (WGS) entry which is preliminary data.</text>
</comment>
<accession>A0A0L0H0B0</accession>
<dbReference type="PATRIC" id="fig|379893.4.peg.3231"/>
<proteinExistence type="predicted"/>
<dbReference type="EMBL" id="JNGI01000032">
    <property type="protein sequence ID" value="KNC94148.1"/>
    <property type="molecule type" value="Genomic_DNA"/>
</dbReference>
<dbReference type="Gene3D" id="3.90.1480.10">
    <property type="entry name" value="Alpha-2,3-sialyltransferase"/>
    <property type="match status" value="1"/>
</dbReference>
<reference evidence="1 2" key="1">
    <citation type="journal article" date="2015" name="Appl. Environ. Microbiol.">
        <title>The Enterobacterium Trabulsiella odontotermitis Presents Novel Adaptations Related to Its Association with Fungus-Growing Termites.</title>
        <authorList>
            <person name="Sapountzis P."/>
            <person name="Gruntjes T."/>
            <person name="Otani S."/>
            <person name="Estevez J."/>
            <person name="da Costa R.R."/>
            <person name="Plunkett G.3rd."/>
            <person name="Perna N.T."/>
            <person name="Poulsen M."/>
        </authorList>
    </citation>
    <scope>NUCLEOTIDE SEQUENCE [LARGE SCALE GENOMIC DNA]</scope>
    <source>
        <strain evidence="1 2">12</strain>
    </source>
</reference>
<organism evidence="1 2">
    <name type="scientific">Trabulsiella odontotermitis</name>
    <dbReference type="NCBI Taxonomy" id="379893"/>
    <lineage>
        <taxon>Bacteria</taxon>
        <taxon>Pseudomonadati</taxon>
        <taxon>Pseudomonadota</taxon>
        <taxon>Gammaproteobacteria</taxon>
        <taxon>Enterobacterales</taxon>
        <taxon>Enterobacteriaceae</taxon>
        <taxon>Trabulsiella</taxon>
    </lineage>
</organism>
<dbReference type="Proteomes" id="UP000037393">
    <property type="component" value="Unassembled WGS sequence"/>
</dbReference>